<keyword evidence="6" id="KW-0175">Coiled coil</keyword>
<evidence type="ECO:0000259" key="9">
    <source>
        <dbReference type="PROSITE" id="PS50123"/>
    </source>
</evidence>
<evidence type="ECO:0000313" key="10">
    <source>
        <dbReference type="EMBL" id="GLC26762.1"/>
    </source>
</evidence>
<dbReference type="GO" id="GO:0032259">
    <property type="term" value="P:methylation"/>
    <property type="evidence" value="ECO:0007669"/>
    <property type="project" value="UniProtKB-KW"/>
</dbReference>
<dbReference type="SUPFAM" id="SSF47757">
    <property type="entry name" value="Chemotaxis receptor methyltransferase CheR, N-terminal domain"/>
    <property type="match status" value="1"/>
</dbReference>
<dbReference type="PANTHER" id="PTHR24422:SF10">
    <property type="entry name" value="CHEMOTAXIS PROTEIN METHYLTRANSFERASE 2"/>
    <property type="match status" value="1"/>
</dbReference>
<dbReference type="EC" id="2.1.1.80" evidence="2"/>
<dbReference type="Pfam" id="PF01739">
    <property type="entry name" value="CheR"/>
    <property type="match status" value="1"/>
</dbReference>
<evidence type="ECO:0000256" key="4">
    <source>
        <dbReference type="ARBA" id="ARBA00022679"/>
    </source>
</evidence>
<feature type="domain" description="PAS" evidence="7">
    <location>
        <begin position="505"/>
        <end position="547"/>
    </location>
</feature>
<dbReference type="SMART" id="SM00138">
    <property type="entry name" value="MeTrc"/>
    <property type="match status" value="1"/>
</dbReference>
<feature type="coiled-coil region" evidence="6">
    <location>
        <begin position="418"/>
        <end position="505"/>
    </location>
</feature>
<dbReference type="InterPro" id="IPR022641">
    <property type="entry name" value="CheR_N"/>
</dbReference>
<dbReference type="SMART" id="SM00091">
    <property type="entry name" value="PAS"/>
    <property type="match status" value="2"/>
</dbReference>
<dbReference type="Gene3D" id="1.10.155.10">
    <property type="entry name" value="Chemotaxis receptor methyltransferase CheR, N-terminal domain"/>
    <property type="match status" value="1"/>
</dbReference>
<dbReference type="InterPro" id="IPR035965">
    <property type="entry name" value="PAS-like_dom_sf"/>
</dbReference>
<feature type="domain" description="PAC" evidence="8">
    <location>
        <begin position="375"/>
        <end position="427"/>
    </location>
</feature>
<organism evidence="10 11">
    <name type="scientific">Roseisolibacter agri</name>
    <dbReference type="NCBI Taxonomy" id="2014610"/>
    <lineage>
        <taxon>Bacteria</taxon>
        <taxon>Pseudomonadati</taxon>
        <taxon>Gemmatimonadota</taxon>
        <taxon>Gemmatimonadia</taxon>
        <taxon>Gemmatimonadales</taxon>
        <taxon>Gemmatimonadaceae</taxon>
        <taxon>Roseisolibacter</taxon>
    </lineage>
</organism>
<dbReference type="Gene3D" id="3.30.450.20">
    <property type="entry name" value="PAS domain"/>
    <property type="match status" value="2"/>
</dbReference>
<keyword evidence="4" id="KW-0808">Transferase</keyword>
<dbReference type="InterPro" id="IPR050903">
    <property type="entry name" value="Bact_Chemotaxis_MeTrfase"/>
</dbReference>
<dbReference type="CDD" id="cd02440">
    <property type="entry name" value="AdoMet_MTases"/>
    <property type="match status" value="1"/>
</dbReference>
<dbReference type="GO" id="GO:0006355">
    <property type="term" value="P:regulation of DNA-templated transcription"/>
    <property type="evidence" value="ECO:0007669"/>
    <property type="project" value="InterPro"/>
</dbReference>
<dbReference type="PRINTS" id="PR00996">
    <property type="entry name" value="CHERMTFRASE"/>
</dbReference>
<dbReference type="RefSeq" id="WP_284351216.1">
    <property type="nucleotide sequence ID" value="NZ_BRXS01000005.1"/>
</dbReference>
<evidence type="ECO:0000256" key="6">
    <source>
        <dbReference type="SAM" id="Coils"/>
    </source>
</evidence>
<name>A0AA37QAJ3_9BACT</name>
<evidence type="ECO:0000259" key="8">
    <source>
        <dbReference type="PROSITE" id="PS50113"/>
    </source>
</evidence>
<dbReference type="GO" id="GO:0008983">
    <property type="term" value="F:protein-glutamate O-methyltransferase activity"/>
    <property type="evidence" value="ECO:0007669"/>
    <property type="project" value="UniProtKB-EC"/>
</dbReference>
<dbReference type="PROSITE" id="PS50113">
    <property type="entry name" value="PAC"/>
    <property type="match status" value="1"/>
</dbReference>
<feature type="domain" description="CheR-type methyltransferase" evidence="9">
    <location>
        <begin position="3"/>
        <end position="278"/>
    </location>
</feature>
<dbReference type="Pfam" id="PF03705">
    <property type="entry name" value="CheR_N"/>
    <property type="match status" value="1"/>
</dbReference>
<sequence length="625" mass="70477">MSAPETATPPDDDEFEQLLEHLRSTRGLELGGYKRIGLMRRVAKRMRSVGVESFGEYISYLQAHDDEFSQLFNTLLINVTAFFRDDVPWEYLRTEVIPRLLEQRLPSDPIRIWCAGCATGEEAYTLAIVLAEAIGPDQFRERAKVYATDLDDDALAQARQGAYTERDVEGVPPELLDRYFERYDQRYVFRKDLRRSIIFGRNDLLQDAPISRIDLLACRNTLMYFDAPTQAKILTRFHFALNDDGFLFLGRAETLLTHNSLFAPLDLRRRVFTKVPRYPSRDRAFVMARGARVPLLAGDAPDRLVLGAAFDTGNVAQFVVDRTGRLVLVNGRARALFQLGTADIGRPLQDLEVSYRPFELRSAIDQAYADALSVTRSEVPWRAPNGDQRWFDIVIVPIATPGGEAAGASVSFVEVTRYKQMQHQLEESQAELETAYQELQSTNEELETTNEELHSTVEELETTNEELQSTNEELETMNEELQSTNEELQTINDELRVRSEELNRLNAFLESVFTSLRAGVAVLDRELRVLVWNSNAEDLWGLRADEVEQTNFLGLDIGLPVAQLLPTIRACLAGEQTNAAIALPATNRRGRAITCQTTVVPLVGRGDERPQGVIVMMTEEPAPAA</sequence>
<protein>
    <recommendedName>
        <fullName evidence="2">protein-glutamate O-methyltransferase</fullName>
        <ecNumber evidence="2">2.1.1.80</ecNumber>
    </recommendedName>
</protein>
<evidence type="ECO:0000256" key="2">
    <source>
        <dbReference type="ARBA" id="ARBA00012534"/>
    </source>
</evidence>
<dbReference type="AlphaFoldDB" id="A0AA37QAJ3"/>
<dbReference type="PROSITE" id="PS50112">
    <property type="entry name" value="PAS"/>
    <property type="match status" value="1"/>
</dbReference>
<proteinExistence type="predicted"/>
<accession>A0AA37QAJ3</accession>
<comment type="caution">
    <text evidence="10">The sequence shown here is derived from an EMBL/GenBank/DDBJ whole genome shotgun (WGS) entry which is preliminary data.</text>
</comment>
<dbReference type="SUPFAM" id="SSF53335">
    <property type="entry name" value="S-adenosyl-L-methionine-dependent methyltransferases"/>
    <property type="match status" value="1"/>
</dbReference>
<dbReference type="Pfam" id="PF08448">
    <property type="entry name" value="PAS_4"/>
    <property type="match status" value="1"/>
</dbReference>
<keyword evidence="5" id="KW-0949">S-adenosyl-L-methionine</keyword>
<dbReference type="InterPro" id="IPR036804">
    <property type="entry name" value="CheR_N_sf"/>
</dbReference>
<dbReference type="CDD" id="cd00130">
    <property type="entry name" value="PAS"/>
    <property type="match status" value="2"/>
</dbReference>
<dbReference type="InterPro" id="IPR000700">
    <property type="entry name" value="PAS-assoc_C"/>
</dbReference>
<dbReference type="InterPro" id="IPR022642">
    <property type="entry name" value="CheR_C"/>
</dbReference>
<dbReference type="EMBL" id="BRXS01000005">
    <property type="protein sequence ID" value="GLC26762.1"/>
    <property type="molecule type" value="Genomic_DNA"/>
</dbReference>
<comment type="catalytic activity">
    <reaction evidence="1">
        <text>L-glutamyl-[protein] + S-adenosyl-L-methionine = [protein]-L-glutamate 5-O-methyl ester + S-adenosyl-L-homocysteine</text>
        <dbReference type="Rhea" id="RHEA:24452"/>
        <dbReference type="Rhea" id="RHEA-COMP:10208"/>
        <dbReference type="Rhea" id="RHEA-COMP:10311"/>
        <dbReference type="ChEBI" id="CHEBI:29973"/>
        <dbReference type="ChEBI" id="CHEBI:57856"/>
        <dbReference type="ChEBI" id="CHEBI:59789"/>
        <dbReference type="ChEBI" id="CHEBI:82795"/>
        <dbReference type="EC" id="2.1.1.80"/>
    </reaction>
</comment>
<evidence type="ECO:0000259" key="7">
    <source>
        <dbReference type="PROSITE" id="PS50112"/>
    </source>
</evidence>
<dbReference type="InterPro" id="IPR013767">
    <property type="entry name" value="PAS_fold"/>
</dbReference>
<dbReference type="InterPro" id="IPR000780">
    <property type="entry name" value="CheR_MeTrfase"/>
</dbReference>
<dbReference type="SUPFAM" id="SSF55785">
    <property type="entry name" value="PYP-like sensor domain (PAS domain)"/>
    <property type="match status" value="2"/>
</dbReference>
<dbReference type="InterPro" id="IPR000014">
    <property type="entry name" value="PAS"/>
</dbReference>
<reference evidence="10" key="1">
    <citation type="submission" date="2022-08" db="EMBL/GenBank/DDBJ databases">
        <title>Draft genome sequencing of Roseisolibacter agri AW1220.</title>
        <authorList>
            <person name="Tobiishi Y."/>
            <person name="Tonouchi A."/>
        </authorList>
    </citation>
    <scope>NUCLEOTIDE SEQUENCE</scope>
    <source>
        <strain evidence="10">AW1220</strain>
    </source>
</reference>
<dbReference type="PANTHER" id="PTHR24422">
    <property type="entry name" value="CHEMOTAXIS PROTEIN METHYLTRANSFERASE"/>
    <property type="match status" value="1"/>
</dbReference>
<dbReference type="InterPro" id="IPR029063">
    <property type="entry name" value="SAM-dependent_MTases_sf"/>
</dbReference>
<gene>
    <name evidence="10" type="primary">cheR</name>
    <name evidence="10" type="ORF">rosag_32750</name>
</gene>
<dbReference type="Proteomes" id="UP001161325">
    <property type="component" value="Unassembled WGS sequence"/>
</dbReference>
<dbReference type="Pfam" id="PF00989">
    <property type="entry name" value="PAS"/>
    <property type="match status" value="1"/>
</dbReference>
<evidence type="ECO:0000256" key="5">
    <source>
        <dbReference type="ARBA" id="ARBA00022691"/>
    </source>
</evidence>
<keyword evidence="3" id="KW-0489">Methyltransferase</keyword>
<dbReference type="Gene3D" id="3.40.50.150">
    <property type="entry name" value="Vaccinia Virus protein VP39"/>
    <property type="match status" value="1"/>
</dbReference>
<evidence type="ECO:0000313" key="11">
    <source>
        <dbReference type="Proteomes" id="UP001161325"/>
    </source>
</evidence>
<evidence type="ECO:0000256" key="1">
    <source>
        <dbReference type="ARBA" id="ARBA00001541"/>
    </source>
</evidence>
<dbReference type="InterPro" id="IPR013656">
    <property type="entry name" value="PAS_4"/>
</dbReference>
<dbReference type="PROSITE" id="PS50123">
    <property type="entry name" value="CHER"/>
    <property type="match status" value="1"/>
</dbReference>
<keyword evidence="11" id="KW-1185">Reference proteome</keyword>
<evidence type="ECO:0000256" key="3">
    <source>
        <dbReference type="ARBA" id="ARBA00022603"/>
    </source>
</evidence>